<sequence>MLSIKEKNQCQMMKLTNYKNRMLARAQLLKSHPKRGGSHLDRFGEN</sequence>
<organism evidence="1 2">
    <name type="scientific">Thioflavicoccus mobilis 8321</name>
    <dbReference type="NCBI Taxonomy" id="765912"/>
    <lineage>
        <taxon>Bacteria</taxon>
        <taxon>Pseudomonadati</taxon>
        <taxon>Pseudomonadota</taxon>
        <taxon>Gammaproteobacteria</taxon>
        <taxon>Chromatiales</taxon>
        <taxon>Chromatiaceae</taxon>
        <taxon>Thioflavicoccus</taxon>
    </lineage>
</organism>
<dbReference type="STRING" id="765912.Thimo_0800"/>
<dbReference type="AlphaFoldDB" id="L0GWG4"/>
<dbReference type="EMBL" id="CP003051">
    <property type="protein sequence ID" value="AGA89639.1"/>
    <property type="molecule type" value="Genomic_DNA"/>
</dbReference>
<dbReference type="KEGG" id="tmb:Thimo_0800"/>
<name>L0GWG4_9GAMM</name>
<dbReference type="Proteomes" id="UP000010816">
    <property type="component" value="Chromosome"/>
</dbReference>
<keyword evidence="2" id="KW-1185">Reference proteome</keyword>
<gene>
    <name evidence="1" type="ORF">Thimo_0800</name>
</gene>
<evidence type="ECO:0000313" key="1">
    <source>
        <dbReference type="EMBL" id="AGA89639.1"/>
    </source>
</evidence>
<reference evidence="1 2" key="1">
    <citation type="submission" date="2011-09" db="EMBL/GenBank/DDBJ databases">
        <title>Complete sequence of chromosome of Thioflavicoccus mobilis 8321.</title>
        <authorList>
            <consortium name="US DOE Joint Genome Institute"/>
            <person name="Lucas S."/>
            <person name="Han J."/>
            <person name="Lapidus A."/>
            <person name="Cheng J.-F."/>
            <person name="Goodwin L."/>
            <person name="Pitluck S."/>
            <person name="Peters L."/>
            <person name="Ovchinnikova G."/>
            <person name="Lu M."/>
            <person name="Detter J.C."/>
            <person name="Han C."/>
            <person name="Tapia R."/>
            <person name="Land M."/>
            <person name="Hauser L."/>
            <person name="Kyrpides N."/>
            <person name="Ivanova N."/>
            <person name="Pagani I."/>
            <person name="Vogl K."/>
            <person name="Liu Z."/>
            <person name="Imhoff J."/>
            <person name="Thiel V."/>
            <person name="Frigaard N.-U."/>
            <person name="Bryant D."/>
            <person name="Woyke T."/>
        </authorList>
    </citation>
    <scope>NUCLEOTIDE SEQUENCE [LARGE SCALE GENOMIC DNA]</scope>
    <source>
        <strain evidence="1 2">8321</strain>
    </source>
</reference>
<proteinExistence type="predicted"/>
<accession>L0GWG4</accession>
<protein>
    <submittedName>
        <fullName evidence="1">Uncharacterized protein</fullName>
    </submittedName>
</protein>
<dbReference type="HOGENOM" id="CLU_3190140_0_0_6"/>
<evidence type="ECO:0000313" key="2">
    <source>
        <dbReference type="Proteomes" id="UP000010816"/>
    </source>
</evidence>